<reference evidence="4" key="1">
    <citation type="submission" date="2022-11" db="UniProtKB">
        <authorList>
            <consortium name="WormBaseParasite"/>
        </authorList>
    </citation>
    <scope>IDENTIFICATION</scope>
</reference>
<sequence>MASLNQMVDNIEKNKYQVFVIVYALAELITFLCLSISAGGGVARILLFLDIFTLTFFAGIAFKKTFLLLVYAIFNTSRLIFYIYQCFYNAYLAIKMPMHTVFQASAKFRLSKRQQKSNGDKKSSAQYDRTSTLPLCSGMNMA</sequence>
<feature type="transmembrane region" description="Helical" evidence="2">
    <location>
        <begin position="45"/>
        <end position="62"/>
    </location>
</feature>
<dbReference type="AlphaFoldDB" id="A0A915E702"/>
<organism evidence="3 4">
    <name type="scientific">Ditylenchus dipsaci</name>
    <dbReference type="NCBI Taxonomy" id="166011"/>
    <lineage>
        <taxon>Eukaryota</taxon>
        <taxon>Metazoa</taxon>
        <taxon>Ecdysozoa</taxon>
        <taxon>Nematoda</taxon>
        <taxon>Chromadorea</taxon>
        <taxon>Rhabditida</taxon>
        <taxon>Tylenchina</taxon>
        <taxon>Tylenchomorpha</taxon>
        <taxon>Sphaerularioidea</taxon>
        <taxon>Anguinidae</taxon>
        <taxon>Anguininae</taxon>
        <taxon>Ditylenchus</taxon>
    </lineage>
</organism>
<keyword evidence="2" id="KW-0812">Transmembrane</keyword>
<dbReference type="Proteomes" id="UP000887574">
    <property type="component" value="Unplaced"/>
</dbReference>
<evidence type="ECO:0000313" key="3">
    <source>
        <dbReference type="Proteomes" id="UP000887574"/>
    </source>
</evidence>
<name>A0A915E702_9BILA</name>
<evidence type="ECO:0000313" key="4">
    <source>
        <dbReference type="WBParaSite" id="jg2718"/>
    </source>
</evidence>
<accession>A0A915E702</accession>
<keyword evidence="2" id="KW-1133">Transmembrane helix</keyword>
<feature type="transmembrane region" description="Helical" evidence="2">
    <location>
        <begin position="16"/>
        <end position="38"/>
    </location>
</feature>
<keyword evidence="3" id="KW-1185">Reference proteome</keyword>
<proteinExistence type="predicted"/>
<feature type="region of interest" description="Disordered" evidence="1">
    <location>
        <begin position="113"/>
        <end position="142"/>
    </location>
</feature>
<evidence type="ECO:0000256" key="1">
    <source>
        <dbReference type="SAM" id="MobiDB-lite"/>
    </source>
</evidence>
<evidence type="ECO:0000256" key="2">
    <source>
        <dbReference type="SAM" id="Phobius"/>
    </source>
</evidence>
<feature type="compositionally biased region" description="Polar residues" evidence="1">
    <location>
        <begin position="124"/>
        <end position="134"/>
    </location>
</feature>
<dbReference type="WBParaSite" id="jg2718">
    <property type="protein sequence ID" value="jg2718"/>
    <property type="gene ID" value="jg2718"/>
</dbReference>
<keyword evidence="2" id="KW-0472">Membrane</keyword>
<protein>
    <submittedName>
        <fullName evidence="4">Uncharacterized protein</fullName>
    </submittedName>
</protein>